<name>A0A1J1J3Z0_9DIPT</name>
<organism evidence="1 3">
    <name type="scientific">Clunio marinus</name>
    <dbReference type="NCBI Taxonomy" id="568069"/>
    <lineage>
        <taxon>Eukaryota</taxon>
        <taxon>Metazoa</taxon>
        <taxon>Ecdysozoa</taxon>
        <taxon>Arthropoda</taxon>
        <taxon>Hexapoda</taxon>
        <taxon>Insecta</taxon>
        <taxon>Pterygota</taxon>
        <taxon>Neoptera</taxon>
        <taxon>Endopterygota</taxon>
        <taxon>Diptera</taxon>
        <taxon>Nematocera</taxon>
        <taxon>Chironomoidea</taxon>
        <taxon>Chironomidae</taxon>
        <taxon>Clunio</taxon>
    </lineage>
</organism>
<keyword evidence="3" id="KW-1185">Reference proteome</keyword>
<proteinExistence type="predicted"/>
<gene>
    <name evidence="1" type="ORF">CLUMA_CG018122</name>
    <name evidence="2" type="ORF">CLUMA_CG020316</name>
</gene>
<dbReference type="AlphaFoldDB" id="A0A1J1J3Z0"/>
<dbReference type="EMBL" id="CVRI01000064">
    <property type="protein sequence ID" value="CRL05577.1"/>
    <property type="molecule type" value="Genomic_DNA"/>
</dbReference>
<evidence type="ECO:0000313" key="2">
    <source>
        <dbReference type="EMBL" id="CRL07337.1"/>
    </source>
</evidence>
<reference evidence="1 3" key="1">
    <citation type="submission" date="2015-04" db="EMBL/GenBank/DDBJ databases">
        <authorList>
            <person name="Syromyatnikov M.Y."/>
            <person name="Popov V.N."/>
        </authorList>
    </citation>
    <scope>NUCLEOTIDE SEQUENCE [LARGE SCALE GENOMIC DNA]</scope>
</reference>
<evidence type="ECO:0000313" key="3">
    <source>
        <dbReference type="Proteomes" id="UP000183832"/>
    </source>
</evidence>
<dbReference type="EMBL" id="CVRI01000070">
    <property type="protein sequence ID" value="CRL07337.1"/>
    <property type="molecule type" value="Genomic_DNA"/>
</dbReference>
<evidence type="ECO:0000313" key="1">
    <source>
        <dbReference type="EMBL" id="CRL05577.1"/>
    </source>
</evidence>
<protein>
    <submittedName>
        <fullName evidence="1">CLUMA_CG018122, isoform A</fullName>
    </submittedName>
    <submittedName>
        <fullName evidence="2">CLUMA_CG020316, isoform A</fullName>
    </submittedName>
</protein>
<sequence>MQFSVWNNFHAIIWSRNNLFVEKNIPL</sequence>
<accession>A0A1J1J3Z0</accession>
<dbReference type="Proteomes" id="UP000183832">
    <property type="component" value="Unassembled WGS sequence"/>
</dbReference>
<feature type="non-terminal residue" evidence="1">
    <location>
        <position position="27"/>
    </location>
</feature>